<keyword evidence="2" id="KW-1185">Reference proteome</keyword>
<dbReference type="EMBL" id="JAWDGP010001519">
    <property type="protein sequence ID" value="KAK3790772.1"/>
    <property type="molecule type" value="Genomic_DNA"/>
</dbReference>
<name>A0AAE1E1R7_9GAST</name>
<dbReference type="Proteomes" id="UP001283361">
    <property type="component" value="Unassembled WGS sequence"/>
</dbReference>
<evidence type="ECO:0000313" key="2">
    <source>
        <dbReference type="Proteomes" id="UP001283361"/>
    </source>
</evidence>
<comment type="caution">
    <text evidence="1">The sequence shown here is derived from an EMBL/GenBank/DDBJ whole genome shotgun (WGS) entry which is preliminary data.</text>
</comment>
<proteinExistence type="predicted"/>
<gene>
    <name evidence="1" type="ORF">RRG08_038263</name>
</gene>
<sequence length="78" mass="8967">MVNVCTSVGDYYSVFPVPELVVVGIHDQWLYTTTRSLQTHWARNLQAYEAAKVIIYTPGDRRASIMIVTHDDYFISDQ</sequence>
<protein>
    <submittedName>
        <fullName evidence="1">Uncharacterized protein</fullName>
    </submittedName>
</protein>
<dbReference type="AlphaFoldDB" id="A0AAE1E1R7"/>
<reference evidence="1" key="1">
    <citation type="journal article" date="2023" name="G3 (Bethesda)">
        <title>A reference genome for the long-term kleptoplast-retaining sea slug Elysia crispata morphotype clarki.</title>
        <authorList>
            <person name="Eastman K.E."/>
            <person name="Pendleton A.L."/>
            <person name="Shaikh M.A."/>
            <person name="Suttiyut T."/>
            <person name="Ogas R."/>
            <person name="Tomko P."/>
            <person name="Gavelis G."/>
            <person name="Widhalm J.R."/>
            <person name="Wisecaver J.H."/>
        </authorList>
    </citation>
    <scope>NUCLEOTIDE SEQUENCE</scope>
    <source>
        <strain evidence="1">ECLA1</strain>
    </source>
</reference>
<evidence type="ECO:0000313" key="1">
    <source>
        <dbReference type="EMBL" id="KAK3790772.1"/>
    </source>
</evidence>
<accession>A0AAE1E1R7</accession>
<organism evidence="1 2">
    <name type="scientific">Elysia crispata</name>
    <name type="common">lettuce slug</name>
    <dbReference type="NCBI Taxonomy" id="231223"/>
    <lineage>
        <taxon>Eukaryota</taxon>
        <taxon>Metazoa</taxon>
        <taxon>Spiralia</taxon>
        <taxon>Lophotrochozoa</taxon>
        <taxon>Mollusca</taxon>
        <taxon>Gastropoda</taxon>
        <taxon>Heterobranchia</taxon>
        <taxon>Euthyneura</taxon>
        <taxon>Panpulmonata</taxon>
        <taxon>Sacoglossa</taxon>
        <taxon>Placobranchoidea</taxon>
        <taxon>Plakobranchidae</taxon>
        <taxon>Elysia</taxon>
    </lineage>
</organism>